<evidence type="ECO:0000313" key="3">
    <source>
        <dbReference type="EMBL" id="SVB92969.1"/>
    </source>
</evidence>
<accession>A0A382I0W7</accession>
<protein>
    <recommendedName>
        <fullName evidence="2">Beta-lactamase-related domain-containing protein</fullName>
    </recommendedName>
</protein>
<dbReference type="Pfam" id="PF00144">
    <property type="entry name" value="Beta-lactamase"/>
    <property type="match status" value="1"/>
</dbReference>
<name>A0A382I0W7_9ZZZZ</name>
<dbReference type="PANTHER" id="PTHR22935:SF95">
    <property type="entry name" value="BETA-LACTAMASE-LIKE 1-RELATED"/>
    <property type="match status" value="1"/>
</dbReference>
<dbReference type="SUPFAM" id="SSF56601">
    <property type="entry name" value="beta-lactamase/transpeptidase-like"/>
    <property type="match status" value="1"/>
</dbReference>
<dbReference type="AlphaFoldDB" id="A0A382I0W7"/>
<sequence length="455" mass="49754">DVVWSAGFGVENSQQGTPATSSTIYRVGSVSKLFTDLAIMELVEQGRVDLDVPISTYISSFLPLNQHGGEITLRQLMSHRSGLVREPPVGHYFDDGEPSLAETVESLNGTALVYAPEERIKYSNAAIAVVGYVLEILGDREFVDVLRESVLVPLGMDNSSFAPDEQVVGRLADAYMWGFDRAPFPAPTFQLGMAPAGSMYSSVEDLSLFIKAMLNGGLGVESRLIQTETLEAMWKPQYASENATTGYGLGFRIDSLNGLRRLGHGGAIYGFSTELAFLPEAKLGVVAVSSLDGTNAVVSRIVNLALEMMLAVRTEEPPPVYRVSELLDPELAKSLEGVYGRNLEGIDLDERNGRLFMTPFEGGGTVEVMGLADTLIVDGRTSYGMRFMETVDGLRIVGGIELERQDSAEIPSTVPEHWKGLIGEYGWDHNVLYILERNGSLHALIEWFYLEPLLQ</sequence>
<dbReference type="InterPro" id="IPR051478">
    <property type="entry name" value="Beta-lactamase-like_AB/R"/>
</dbReference>
<feature type="non-terminal residue" evidence="3">
    <location>
        <position position="455"/>
    </location>
</feature>
<dbReference type="InterPro" id="IPR012338">
    <property type="entry name" value="Beta-lactam/transpept-like"/>
</dbReference>
<dbReference type="PANTHER" id="PTHR22935">
    <property type="entry name" value="PENICILLIN-BINDING PROTEIN"/>
    <property type="match status" value="1"/>
</dbReference>
<proteinExistence type="inferred from homology"/>
<dbReference type="InterPro" id="IPR001466">
    <property type="entry name" value="Beta-lactam-related"/>
</dbReference>
<evidence type="ECO:0000256" key="1">
    <source>
        <dbReference type="ARBA" id="ARBA00038473"/>
    </source>
</evidence>
<feature type="domain" description="Beta-lactamase-related" evidence="2">
    <location>
        <begin position="2"/>
        <end position="296"/>
    </location>
</feature>
<organism evidence="3">
    <name type="scientific">marine metagenome</name>
    <dbReference type="NCBI Taxonomy" id="408172"/>
    <lineage>
        <taxon>unclassified sequences</taxon>
        <taxon>metagenomes</taxon>
        <taxon>ecological metagenomes</taxon>
    </lineage>
</organism>
<dbReference type="EMBL" id="UINC01064371">
    <property type="protein sequence ID" value="SVB92969.1"/>
    <property type="molecule type" value="Genomic_DNA"/>
</dbReference>
<reference evidence="3" key="1">
    <citation type="submission" date="2018-05" db="EMBL/GenBank/DDBJ databases">
        <authorList>
            <person name="Lanie J.A."/>
            <person name="Ng W.-L."/>
            <person name="Kazmierczak K.M."/>
            <person name="Andrzejewski T.M."/>
            <person name="Davidsen T.M."/>
            <person name="Wayne K.J."/>
            <person name="Tettelin H."/>
            <person name="Glass J.I."/>
            <person name="Rusch D."/>
            <person name="Podicherti R."/>
            <person name="Tsui H.-C.T."/>
            <person name="Winkler M.E."/>
        </authorList>
    </citation>
    <scope>NUCLEOTIDE SEQUENCE</scope>
</reference>
<feature type="non-terminal residue" evidence="3">
    <location>
        <position position="1"/>
    </location>
</feature>
<evidence type="ECO:0000259" key="2">
    <source>
        <dbReference type="Pfam" id="PF00144"/>
    </source>
</evidence>
<dbReference type="Gene3D" id="3.40.710.10">
    <property type="entry name" value="DD-peptidase/beta-lactamase superfamily"/>
    <property type="match status" value="1"/>
</dbReference>
<comment type="similarity">
    <text evidence="1">Belongs to the beta-lactamase family.</text>
</comment>
<gene>
    <name evidence="3" type="ORF">METZ01_LOCUS245823</name>
</gene>